<sequence length="656" mass="75414">MYSKFIRARFNVSVPELKQMAEDLISMVKRVDKEIVSIPRKERTFENTIKPLLACDHKGQAAIGTVFTLSNVSTVKEVRDACTESMTAISQSGVAHLIQNDLYEALSTFNEDRKSRNEKYDADVEKYISDTLVEMRRQGAHLPEEKRKEYEKLMNTIIEKQNEFSKNLAEEKTELHFKEADLKGVPEVTMNGFRREGEDFIITMKYPDVIPILDHCDVENTRRIVQTTFNSRGGPKNLALLEDTVKLRQKAAVLLGYPDFPSYKLETEMAAKPENVKQFLTDLRAKLTARGKEEVKELEDLKRATGGEGPMQAWDYSYYMTLLKEKKYDVDEAAIQQYFPTEHVVKEMMRIYEEIFGLVFKEIDYDDKWFDEVKAYSVYNPDGSMQGLFFLDLFPREGKYTHACVQDIQSSSVFDGEHNLPAAAMICNFPKSTPTHPATLTYDDVTTVFHEFGHLVNVICNNQKLHAFGSFCKETDFVETPSQLMEQWVSQKEVLRRISKNVKTGDPLPKAMCDNLIASQKSCSALFNLRQLSFGLFDYQLHAEPLKEPLLDMANRMQQEISLRPCIPGTMWPASFGHIMSMYACGYYSYLWSLVYSCDIFSIFKEKGLFNKAEGQHLRETIFCKGAAEKASEMLRNYLQREPKMDGFLELIGVKK</sequence>
<evidence type="ECO:0000259" key="8">
    <source>
        <dbReference type="Pfam" id="PF01432"/>
    </source>
</evidence>
<keyword evidence="2 7" id="KW-0645">Protease</keyword>
<dbReference type="EMBL" id="LXWW01000541">
    <property type="protein sequence ID" value="OAO12522.1"/>
    <property type="molecule type" value="Genomic_DNA"/>
</dbReference>
<dbReference type="SUPFAM" id="SSF55486">
    <property type="entry name" value="Metalloproteases ('zincins'), catalytic domain"/>
    <property type="match status" value="1"/>
</dbReference>
<dbReference type="CDD" id="cd06455">
    <property type="entry name" value="M3A_TOP"/>
    <property type="match status" value="1"/>
</dbReference>
<evidence type="ECO:0000313" key="9">
    <source>
        <dbReference type="EMBL" id="OAO12522.1"/>
    </source>
</evidence>
<keyword evidence="10" id="KW-1185">Reference proteome</keyword>
<dbReference type="STRING" id="478820.A0A196S8V6"/>
<evidence type="ECO:0000256" key="6">
    <source>
        <dbReference type="ARBA" id="ARBA00023049"/>
    </source>
</evidence>
<dbReference type="PANTHER" id="PTHR11804">
    <property type="entry name" value="PROTEASE M3 THIMET OLIGOPEPTIDASE-RELATED"/>
    <property type="match status" value="1"/>
</dbReference>
<dbReference type="GO" id="GO:0004222">
    <property type="term" value="F:metalloendopeptidase activity"/>
    <property type="evidence" value="ECO:0007669"/>
    <property type="project" value="InterPro"/>
</dbReference>
<dbReference type="Proteomes" id="UP000078348">
    <property type="component" value="Unassembled WGS sequence"/>
</dbReference>
<evidence type="ECO:0000256" key="7">
    <source>
        <dbReference type="RuleBase" id="RU003435"/>
    </source>
</evidence>
<dbReference type="GO" id="GO:0046872">
    <property type="term" value="F:metal ion binding"/>
    <property type="evidence" value="ECO:0007669"/>
    <property type="project" value="UniProtKB-UniRule"/>
</dbReference>
<keyword evidence="4 7" id="KW-0378">Hydrolase</keyword>
<dbReference type="InterPro" id="IPR024077">
    <property type="entry name" value="Neurolysin/TOP_dom2"/>
</dbReference>
<accession>A0A196S8V6</accession>
<keyword evidence="3 7" id="KW-0479">Metal-binding</keyword>
<comment type="caution">
    <text evidence="9">The sequence shown here is derived from an EMBL/GenBank/DDBJ whole genome shotgun (WGS) entry which is preliminary data.</text>
</comment>
<dbReference type="InterPro" id="IPR001567">
    <property type="entry name" value="Pept_M3A_M3B_dom"/>
</dbReference>
<proteinExistence type="inferred from homology"/>
<evidence type="ECO:0000256" key="5">
    <source>
        <dbReference type="ARBA" id="ARBA00022833"/>
    </source>
</evidence>
<dbReference type="OrthoDB" id="534666at2759"/>
<name>A0A196S8V6_BLAHN</name>
<dbReference type="InterPro" id="IPR024079">
    <property type="entry name" value="MetalloPept_cat_dom_sf"/>
</dbReference>
<dbReference type="InterPro" id="IPR024080">
    <property type="entry name" value="Neurolysin/TOP_N"/>
</dbReference>
<dbReference type="GO" id="GO:0006508">
    <property type="term" value="P:proteolysis"/>
    <property type="evidence" value="ECO:0007669"/>
    <property type="project" value="UniProtKB-KW"/>
</dbReference>
<gene>
    <name evidence="9" type="ORF">AV274_5790</name>
</gene>
<reference evidence="9 10" key="1">
    <citation type="submission" date="2016-05" db="EMBL/GenBank/DDBJ databases">
        <title>Nuclear genome of Blastocystis sp. subtype 1 NandII.</title>
        <authorList>
            <person name="Gentekaki E."/>
            <person name="Curtis B."/>
            <person name="Stairs C."/>
            <person name="Eme L."/>
            <person name="Herman E."/>
            <person name="Klimes V."/>
            <person name="Arias M.C."/>
            <person name="Elias M."/>
            <person name="Hilliou F."/>
            <person name="Klute M."/>
            <person name="Malik S.-B."/>
            <person name="Pightling A."/>
            <person name="Rachubinski R."/>
            <person name="Salas D."/>
            <person name="Schlacht A."/>
            <person name="Suga H."/>
            <person name="Archibald J."/>
            <person name="Ball S.G."/>
            <person name="Clark G."/>
            <person name="Dacks J."/>
            <person name="Van Der Giezen M."/>
            <person name="Tsaousis A."/>
            <person name="Roger A."/>
        </authorList>
    </citation>
    <scope>NUCLEOTIDE SEQUENCE [LARGE SCALE GENOMIC DNA]</scope>
    <source>
        <strain evidence="10">ATCC 50177 / NandII</strain>
    </source>
</reference>
<evidence type="ECO:0000256" key="1">
    <source>
        <dbReference type="ARBA" id="ARBA00006040"/>
    </source>
</evidence>
<feature type="domain" description="Peptidase M3A/M3B catalytic" evidence="8">
    <location>
        <begin position="213"/>
        <end position="651"/>
    </location>
</feature>
<evidence type="ECO:0000256" key="4">
    <source>
        <dbReference type="ARBA" id="ARBA00022801"/>
    </source>
</evidence>
<protein>
    <submittedName>
        <fullName evidence="9">Thimet oligopeptidase</fullName>
    </submittedName>
</protein>
<organism evidence="9 10">
    <name type="scientific">Blastocystis sp. subtype 1 (strain ATCC 50177 / NandII)</name>
    <dbReference type="NCBI Taxonomy" id="478820"/>
    <lineage>
        <taxon>Eukaryota</taxon>
        <taxon>Sar</taxon>
        <taxon>Stramenopiles</taxon>
        <taxon>Bigyra</taxon>
        <taxon>Opalozoa</taxon>
        <taxon>Opalinata</taxon>
        <taxon>Blastocystidae</taxon>
        <taxon>Blastocystis</taxon>
    </lineage>
</organism>
<dbReference type="AlphaFoldDB" id="A0A196S8V6"/>
<evidence type="ECO:0000256" key="3">
    <source>
        <dbReference type="ARBA" id="ARBA00022723"/>
    </source>
</evidence>
<comment type="similarity">
    <text evidence="1 7">Belongs to the peptidase M3 family.</text>
</comment>
<dbReference type="InterPro" id="IPR045090">
    <property type="entry name" value="Pept_M3A_M3B"/>
</dbReference>
<keyword evidence="5 7" id="KW-0862">Zinc</keyword>
<dbReference type="PANTHER" id="PTHR11804:SF84">
    <property type="entry name" value="SACCHAROLYSIN"/>
    <property type="match status" value="1"/>
</dbReference>
<dbReference type="GO" id="GO:0006518">
    <property type="term" value="P:peptide metabolic process"/>
    <property type="evidence" value="ECO:0007669"/>
    <property type="project" value="TreeGrafter"/>
</dbReference>
<evidence type="ECO:0000256" key="2">
    <source>
        <dbReference type="ARBA" id="ARBA00022670"/>
    </source>
</evidence>
<dbReference type="Pfam" id="PF01432">
    <property type="entry name" value="Peptidase_M3"/>
    <property type="match status" value="1"/>
</dbReference>
<evidence type="ECO:0000313" key="10">
    <source>
        <dbReference type="Proteomes" id="UP000078348"/>
    </source>
</evidence>
<keyword evidence="6 7" id="KW-0482">Metalloprotease</keyword>
<dbReference type="Gene3D" id="3.40.390.10">
    <property type="entry name" value="Collagenase (Catalytic Domain)"/>
    <property type="match status" value="1"/>
</dbReference>
<dbReference type="Gene3D" id="1.20.1050.40">
    <property type="entry name" value="Endopeptidase. Chain P, domain 1"/>
    <property type="match status" value="1"/>
</dbReference>
<comment type="cofactor">
    <cofactor evidence="7">
        <name>Zn(2+)</name>
        <dbReference type="ChEBI" id="CHEBI:29105"/>
    </cofactor>
    <text evidence="7">Binds 1 zinc ion.</text>
</comment>
<dbReference type="Gene3D" id="1.10.1370.10">
    <property type="entry name" value="Neurolysin, domain 3"/>
    <property type="match status" value="1"/>
</dbReference>